<dbReference type="FunFam" id="3.90.640.10:FF:000004">
    <property type="entry name" value="Heat shock 70 kDa protein 4"/>
    <property type="match status" value="1"/>
</dbReference>
<dbReference type="PROSITE" id="PS01036">
    <property type="entry name" value="HSP70_3"/>
    <property type="match status" value="1"/>
</dbReference>
<dbReference type="Pfam" id="PF00012">
    <property type="entry name" value="HSP70"/>
    <property type="match status" value="1"/>
</dbReference>
<evidence type="ECO:0000256" key="6">
    <source>
        <dbReference type="SAM" id="MobiDB-lite"/>
    </source>
</evidence>
<dbReference type="SUPFAM" id="SSF53067">
    <property type="entry name" value="Actin-like ATPase domain"/>
    <property type="match status" value="2"/>
</dbReference>
<comment type="subcellular location">
    <subcellularLocation>
        <location evidence="1">Endoplasmic reticulum lumen</location>
    </subcellularLocation>
</comment>
<dbReference type="PANTHER" id="PTHR45639:SF3">
    <property type="entry name" value="HYPOXIA UP-REGULATED PROTEIN 1"/>
    <property type="match status" value="1"/>
</dbReference>
<dbReference type="GO" id="GO:0005788">
    <property type="term" value="C:endoplasmic reticulum lumen"/>
    <property type="evidence" value="ECO:0007669"/>
    <property type="project" value="UniProtKB-SubCell"/>
</dbReference>
<gene>
    <name evidence="7" type="ORF">PFL1_05028</name>
</gene>
<dbReference type="GO" id="GO:0005524">
    <property type="term" value="F:ATP binding"/>
    <property type="evidence" value="ECO:0007669"/>
    <property type="project" value="UniProtKB-KW"/>
</dbReference>
<dbReference type="OrthoDB" id="10262720at2759"/>
<keyword evidence="2" id="KW-0732">Signal</keyword>
<dbReference type="GO" id="GO:0034663">
    <property type="term" value="C:endoplasmic reticulum chaperone complex"/>
    <property type="evidence" value="ECO:0007669"/>
    <property type="project" value="TreeGrafter"/>
</dbReference>
<sequence>MKLGPSLARLGTTATLACLLAVVTMSQLALLAEAMGVVAFDYGTEWMKVSLVKPGLPFDVVLDRDSKRKIQSAVSFKKWGLEEEILYGTNAYNHATREPKQSFYALKTLLGRSSDGDADRAARDHFSSIFGNDVVGTDRGTCALQRPFQADNSSSYPTLSVEELVGMQLEYGKKLAEETAGEKVQLGLPANFNIGSFGGLDTVVTVPAFFTAAERQAIYDSAVLAGFRPRLVSDGAAAAVNYAQTRTFPQPEKHLFYDAGSGSVRATVVEFSTQAITADSILSIGNTQKEAIVVNVLGAGWDREAGGLKLDLILRDRLAAEFDKQHGSQLSGGTIKTNHRAMARLLKEANRVKHILSANDAASSAVESLAEDIDFRTSIDRQSFEDEVARAGMSKRFTDPVQMALRNAGLSMGDIQSVVLVGGTTRVPLVQAALRSAGVPDDKIAQNVNADEAAVMGAAFYGASYNPQFRMKAIRAYDLVPYPVTLKEASGAEEIIYPAKSYEVEGVVRRYPGATEDFSFELQYAAGSERLLEGHGRGISKVELTGISEGLKDLRESDQLGSIETQVNLTIVSRPLGTYMVESASLTVKPKPGGIAGALKSFFGVSSPKKASATSSSNSSASAAANGTESDATAEDRKADGDDAAAAAASADDDEAAELAARDRVLKLTARTIPSAGTLRSMTGEEQKKSKDRLWTMSQAASRKAAREEARNGIESYIYRVRDMLYDPVFETVSKASEREAIQAKAEELSEWLGDVEGEKAETAVLRLKRASLEKLVKPLETRLLQSKTRTVAYGAFERSLEAGRAFVVEAKANLTAALESNQASKYSLTELDALERQVERDGEWFEKGKAEQAKRGQDEDPAILSEDLDRRRKKVEDTIAKLVKRRIPKTRPPKKAGRGSKGDDKKDKEEKKGGSSDDDKKQEAPKHEEL</sequence>
<evidence type="ECO:0000256" key="4">
    <source>
        <dbReference type="ARBA" id="ARBA00022840"/>
    </source>
</evidence>
<dbReference type="HOGENOM" id="CLU_005965_5_0_1"/>
<feature type="compositionally biased region" description="Low complexity" evidence="6">
    <location>
        <begin position="610"/>
        <end position="626"/>
    </location>
</feature>
<protein>
    <recommendedName>
        <fullName evidence="9">Lumenal Hsp70 protein</fullName>
    </recommendedName>
</protein>
<evidence type="ECO:0008006" key="9">
    <source>
        <dbReference type="Google" id="ProtNLM"/>
    </source>
</evidence>
<evidence type="ECO:0000256" key="3">
    <source>
        <dbReference type="ARBA" id="ARBA00022741"/>
    </source>
</evidence>
<evidence type="ECO:0000313" key="8">
    <source>
        <dbReference type="Proteomes" id="UP000053664"/>
    </source>
</evidence>
<dbReference type="KEGG" id="pfp:PFL1_05028"/>
<dbReference type="Gene3D" id="3.30.420.40">
    <property type="match status" value="2"/>
</dbReference>
<evidence type="ECO:0000313" key="7">
    <source>
        <dbReference type="EMBL" id="EPQ27490.1"/>
    </source>
</evidence>
<dbReference type="Proteomes" id="UP000053664">
    <property type="component" value="Unassembled WGS sequence"/>
</dbReference>
<dbReference type="PRINTS" id="PR00301">
    <property type="entry name" value="HEATSHOCK70"/>
</dbReference>
<keyword evidence="3" id="KW-0547">Nucleotide-binding</keyword>
<dbReference type="Gene3D" id="3.30.30.30">
    <property type="match status" value="1"/>
</dbReference>
<dbReference type="InterPro" id="IPR043129">
    <property type="entry name" value="ATPase_NBD"/>
</dbReference>
<dbReference type="PANTHER" id="PTHR45639">
    <property type="entry name" value="HSC70CB, ISOFORM G-RELATED"/>
    <property type="match status" value="1"/>
</dbReference>
<dbReference type="InterPro" id="IPR013126">
    <property type="entry name" value="Hsp_70_fam"/>
</dbReference>
<dbReference type="AlphaFoldDB" id="A0A061H664"/>
<dbReference type="SUPFAM" id="SSF100934">
    <property type="entry name" value="Heat shock protein 70kD (HSP70), C-terminal subdomain"/>
    <property type="match status" value="1"/>
</dbReference>
<dbReference type="RefSeq" id="XP_007880748.1">
    <property type="nucleotide sequence ID" value="XM_007882557.1"/>
</dbReference>
<evidence type="ECO:0000256" key="1">
    <source>
        <dbReference type="ARBA" id="ARBA00004319"/>
    </source>
</evidence>
<evidence type="ECO:0000256" key="2">
    <source>
        <dbReference type="ARBA" id="ARBA00022729"/>
    </source>
</evidence>
<feature type="region of interest" description="Disordered" evidence="6">
    <location>
        <begin position="843"/>
        <end position="931"/>
    </location>
</feature>
<reference evidence="7 8" key="1">
    <citation type="journal article" date="2013" name="Plant Cell">
        <title>The transition from a phytopathogenic smut ancestor to an anamorphic biocontrol agent deciphered by comparative whole-genome analysis.</title>
        <authorList>
            <person name="Lefebvre F."/>
            <person name="Joly D.L."/>
            <person name="Labbe C."/>
            <person name="Teichmann B."/>
            <person name="Linning R."/>
            <person name="Belzile F."/>
            <person name="Bakkeren G."/>
            <person name="Belanger R.R."/>
        </authorList>
    </citation>
    <scope>NUCLEOTIDE SEQUENCE [LARGE SCALE GENOMIC DNA]</scope>
    <source>
        <strain evidence="7 8">PF-1</strain>
    </source>
</reference>
<dbReference type="Gene3D" id="1.20.1270.10">
    <property type="match status" value="1"/>
</dbReference>
<evidence type="ECO:0000256" key="5">
    <source>
        <dbReference type="ARBA" id="ARBA00023186"/>
    </source>
</evidence>
<organism evidence="7 8">
    <name type="scientific">Pseudozyma flocculosa PF-1</name>
    <dbReference type="NCBI Taxonomy" id="1277687"/>
    <lineage>
        <taxon>Eukaryota</taxon>
        <taxon>Fungi</taxon>
        <taxon>Dikarya</taxon>
        <taxon>Basidiomycota</taxon>
        <taxon>Ustilaginomycotina</taxon>
        <taxon>Ustilaginomycetes</taxon>
        <taxon>Ustilaginales</taxon>
        <taxon>Ustilaginaceae</taxon>
        <taxon>Pseudozyma</taxon>
    </lineage>
</organism>
<dbReference type="GO" id="GO:0140662">
    <property type="term" value="F:ATP-dependent protein folding chaperone"/>
    <property type="evidence" value="ECO:0007669"/>
    <property type="project" value="InterPro"/>
</dbReference>
<name>A0A061H664_9BASI</name>
<keyword evidence="5" id="KW-0143">Chaperone</keyword>
<feature type="compositionally biased region" description="Basic residues" evidence="6">
    <location>
        <begin position="883"/>
        <end position="899"/>
    </location>
</feature>
<keyword evidence="4" id="KW-0067">ATP-binding</keyword>
<dbReference type="InterPro" id="IPR029048">
    <property type="entry name" value="HSP70_C_sf"/>
</dbReference>
<feature type="compositionally biased region" description="Basic and acidic residues" evidence="6">
    <location>
        <begin position="868"/>
        <end position="880"/>
    </location>
</feature>
<dbReference type="eggNOG" id="KOG0104">
    <property type="taxonomic scope" value="Eukaryota"/>
</dbReference>
<feature type="region of interest" description="Disordered" evidence="6">
    <location>
        <begin position="610"/>
        <end position="655"/>
    </location>
</feature>
<dbReference type="CDD" id="cd10230">
    <property type="entry name" value="ASKHA_NBD_HSP70_HYOU1"/>
    <property type="match status" value="1"/>
</dbReference>
<feature type="compositionally biased region" description="Basic and acidic residues" evidence="6">
    <location>
        <begin position="901"/>
        <end position="931"/>
    </location>
</feature>
<dbReference type="Gene3D" id="3.90.640.10">
    <property type="entry name" value="Actin, Chain A, domain 4"/>
    <property type="match status" value="1"/>
</dbReference>
<dbReference type="GO" id="GO:0030968">
    <property type="term" value="P:endoplasmic reticulum unfolded protein response"/>
    <property type="evidence" value="ECO:0007669"/>
    <property type="project" value="TreeGrafter"/>
</dbReference>
<proteinExistence type="predicted"/>
<dbReference type="EMBL" id="KE361639">
    <property type="protein sequence ID" value="EPQ27490.1"/>
    <property type="molecule type" value="Genomic_DNA"/>
</dbReference>
<feature type="compositionally biased region" description="Basic and acidic residues" evidence="6">
    <location>
        <begin position="843"/>
        <end position="859"/>
    </location>
</feature>
<dbReference type="InterPro" id="IPR018181">
    <property type="entry name" value="Heat_shock_70_CS"/>
</dbReference>
<accession>A0A061H664</accession>
<dbReference type="GeneID" id="19319127"/>